<feature type="compositionally biased region" description="Basic and acidic residues" evidence="1">
    <location>
        <begin position="84"/>
        <end position="93"/>
    </location>
</feature>
<evidence type="ECO:0000313" key="2">
    <source>
        <dbReference type="EMBL" id="MBX24263.1"/>
    </source>
</evidence>
<dbReference type="AlphaFoldDB" id="A0A2P2M205"/>
<sequence length="93" mass="10705">MTRISVGTNLVLRSSSRNSIAYRQLGIVESLVPHRNRQLRTRFCHFVIHMERKATKPASNHCMKRDGAREDRSCPQVQATSKLKRCEKGKKVN</sequence>
<organism evidence="2">
    <name type="scientific">Rhizophora mucronata</name>
    <name type="common">Asiatic mangrove</name>
    <dbReference type="NCBI Taxonomy" id="61149"/>
    <lineage>
        <taxon>Eukaryota</taxon>
        <taxon>Viridiplantae</taxon>
        <taxon>Streptophyta</taxon>
        <taxon>Embryophyta</taxon>
        <taxon>Tracheophyta</taxon>
        <taxon>Spermatophyta</taxon>
        <taxon>Magnoliopsida</taxon>
        <taxon>eudicotyledons</taxon>
        <taxon>Gunneridae</taxon>
        <taxon>Pentapetalae</taxon>
        <taxon>rosids</taxon>
        <taxon>fabids</taxon>
        <taxon>Malpighiales</taxon>
        <taxon>Rhizophoraceae</taxon>
        <taxon>Rhizophora</taxon>
    </lineage>
</organism>
<evidence type="ECO:0000256" key="1">
    <source>
        <dbReference type="SAM" id="MobiDB-lite"/>
    </source>
</evidence>
<dbReference type="EMBL" id="GGEC01043779">
    <property type="protein sequence ID" value="MBX24263.1"/>
    <property type="molecule type" value="Transcribed_RNA"/>
</dbReference>
<reference evidence="2" key="1">
    <citation type="submission" date="2018-02" db="EMBL/GenBank/DDBJ databases">
        <title>Rhizophora mucronata_Transcriptome.</title>
        <authorList>
            <person name="Meera S.P."/>
            <person name="Sreeshan A."/>
            <person name="Augustine A."/>
        </authorList>
    </citation>
    <scope>NUCLEOTIDE SEQUENCE</scope>
    <source>
        <tissue evidence="2">Leaf</tissue>
    </source>
</reference>
<feature type="region of interest" description="Disordered" evidence="1">
    <location>
        <begin position="55"/>
        <end position="93"/>
    </location>
</feature>
<protein>
    <submittedName>
        <fullName evidence="2">Uncharacterized protein</fullName>
    </submittedName>
</protein>
<name>A0A2P2M205_RHIMU</name>
<feature type="compositionally biased region" description="Basic and acidic residues" evidence="1">
    <location>
        <begin position="63"/>
        <end position="73"/>
    </location>
</feature>
<proteinExistence type="predicted"/>
<accession>A0A2P2M205</accession>